<protein>
    <submittedName>
        <fullName evidence="1">Six-cysteine peptide SCIFF</fullName>
    </submittedName>
</protein>
<reference evidence="1 2" key="1">
    <citation type="submission" date="2016-10" db="EMBL/GenBank/DDBJ databases">
        <authorList>
            <person name="de Groot N.N."/>
        </authorList>
    </citation>
    <scope>NUCLEOTIDE SEQUENCE [LARGE SCALE GENOMIC DNA]</scope>
    <source>
        <strain evidence="1 2">DSM 20678</strain>
    </source>
</reference>
<dbReference type="NCBIfam" id="TIGR03973">
    <property type="entry name" value="six_Cys_in_45"/>
    <property type="match status" value="1"/>
</dbReference>
<dbReference type="EMBL" id="FOXR01000011">
    <property type="protein sequence ID" value="SFQ07571.1"/>
    <property type="molecule type" value="Genomic_DNA"/>
</dbReference>
<proteinExistence type="predicted"/>
<dbReference type="STRING" id="937334.SAMN05444406_11150"/>
<dbReference type="OrthoDB" id="1684200at2"/>
<dbReference type="Proteomes" id="UP000198577">
    <property type="component" value="Unassembled WGS sequence"/>
</dbReference>
<name>A0A1I5VJF8_9FIRM</name>
<evidence type="ECO:0000313" key="1">
    <source>
        <dbReference type="EMBL" id="SFQ07571.1"/>
    </source>
</evidence>
<dbReference type="AlphaFoldDB" id="A0A1I5VJF8"/>
<gene>
    <name evidence="1" type="ORF">SAMN05444406_11150</name>
</gene>
<dbReference type="InterPro" id="IPR023975">
    <property type="entry name" value="Six-Cys_pep_SCIFF"/>
</dbReference>
<dbReference type="RefSeq" id="WP_084054676.1">
    <property type="nucleotide sequence ID" value="NZ_FOXR01000011.1"/>
</dbReference>
<keyword evidence="2" id="KW-1185">Reference proteome</keyword>
<evidence type="ECO:0000313" key="2">
    <source>
        <dbReference type="Proteomes" id="UP000198577"/>
    </source>
</evidence>
<dbReference type="Pfam" id="PF13165">
    <property type="entry name" value="SCIFF"/>
    <property type="match status" value="1"/>
</dbReference>
<accession>A0A1I5VJF8</accession>
<organism evidence="1 2">
    <name type="scientific">Caldicoprobacter faecalis</name>
    <dbReference type="NCBI Taxonomy" id="937334"/>
    <lineage>
        <taxon>Bacteria</taxon>
        <taxon>Bacillati</taxon>
        <taxon>Bacillota</taxon>
        <taxon>Clostridia</taxon>
        <taxon>Caldicoprobacterales</taxon>
        <taxon>Caldicoprobacteraceae</taxon>
        <taxon>Caldicoprobacter</taxon>
    </lineage>
</organism>
<sequence>MKHIKTLHKGTLKDSLKKGGCGECQASCQSACKTSCTVANQACQKQ</sequence>